<gene>
    <name evidence="8" type="ORF">F7R26_019905</name>
</gene>
<sequence>MWNLSAPWWEFVLRGLIVYGSLLVLLRLSGKRQIGQLTSLDLVLLLVLSNAVQNSMNAGDNSVTAGLILAVTLVGANLVLAWLSWRSRRFENVVEGRPQVLIHDGMVFGDVMKRAFVTRDDLRKALRHAGCERVADVHFAILENDGTISVLVKKDAPPTPPNAAGSLWRAPINQDTDAPV</sequence>
<dbReference type="Gene3D" id="3.30.240.20">
    <property type="entry name" value="bsu07140 like domains"/>
    <property type="match status" value="1"/>
</dbReference>
<evidence type="ECO:0000256" key="1">
    <source>
        <dbReference type="ARBA" id="ARBA00004651"/>
    </source>
</evidence>
<dbReference type="EMBL" id="CP062803">
    <property type="protein sequence ID" value="QOT76357.1"/>
    <property type="molecule type" value="Genomic_DNA"/>
</dbReference>
<evidence type="ECO:0000256" key="5">
    <source>
        <dbReference type="ARBA" id="ARBA00022989"/>
    </source>
</evidence>
<accession>A0A643FRC5</accession>
<name>A0A643FRC5_9BURK</name>
<dbReference type="PANTHER" id="PTHR34582">
    <property type="entry name" value="UPF0702 TRANSMEMBRANE PROTEIN YCAP"/>
    <property type="match status" value="1"/>
</dbReference>
<dbReference type="Pfam" id="PF04239">
    <property type="entry name" value="DUF421"/>
    <property type="match status" value="1"/>
</dbReference>
<evidence type="ECO:0000259" key="7">
    <source>
        <dbReference type="Pfam" id="PF04239"/>
    </source>
</evidence>
<evidence type="ECO:0000256" key="6">
    <source>
        <dbReference type="ARBA" id="ARBA00023136"/>
    </source>
</evidence>
<dbReference type="InterPro" id="IPR007353">
    <property type="entry name" value="DUF421"/>
</dbReference>
<comment type="similarity">
    <text evidence="2">Belongs to the UPF0702 family.</text>
</comment>
<evidence type="ECO:0000313" key="9">
    <source>
        <dbReference type="Proteomes" id="UP000397656"/>
    </source>
</evidence>
<keyword evidence="6" id="KW-0472">Membrane</keyword>
<keyword evidence="4" id="KW-0812">Transmembrane</keyword>
<dbReference type="Proteomes" id="UP000397656">
    <property type="component" value="Chromosome 1"/>
</dbReference>
<keyword evidence="3" id="KW-1003">Cell membrane</keyword>
<evidence type="ECO:0000256" key="4">
    <source>
        <dbReference type="ARBA" id="ARBA00022692"/>
    </source>
</evidence>
<dbReference type="PANTHER" id="PTHR34582:SF6">
    <property type="entry name" value="UPF0702 TRANSMEMBRANE PROTEIN YCAP"/>
    <property type="match status" value="1"/>
</dbReference>
<dbReference type="GeneID" id="98403190"/>
<dbReference type="AlphaFoldDB" id="A0A643FRC5"/>
<keyword evidence="5" id="KW-1133">Transmembrane helix</keyword>
<comment type="subcellular location">
    <subcellularLocation>
        <location evidence="1">Cell membrane</location>
        <topology evidence="1">Multi-pass membrane protein</topology>
    </subcellularLocation>
</comment>
<evidence type="ECO:0000256" key="3">
    <source>
        <dbReference type="ARBA" id="ARBA00022475"/>
    </source>
</evidence>
<evidence type="ECO:0000256" key="2">
    <source>
        <dbReference type="ARBA" id="ARBA00006448"/>
    </source>
</evidence>
<protein>
    <submittedName>
        <fullName evidence="8">DUF421 domain-containing protein</fullName>
    </submittedName>
</protein>
<organism evidence="8 9">
    <name type="scientific">Cupriavidus basilensis</name>
    <dbReference type="NCBI Taxonomy" id="68895"/>
    <lineage>
        <taxon>Bacteria</taxon>
        <taxon>Pseudomonadati</taxon>
        <taxon>Pseudomonadota</taxon>
        <taxon>Betaproteobacteria</taxon>
        <taxon>Burkholderiales</taxon>
        <taxon>Burkholderiaceae</taxon>
        <taxon>Cupriavidus</taxon>
    </lineage>
</organism>
<reference evidence="8 9" key="1">
    <citation type="submission" date="2020-10" db="EMBL/GenBank/DDBJ databases">
        <title>Complete genome sequence of Cupriavidus basilensis CCUG 49340T.</title>
        <authorList>
            <person name="Salva-Serra F."/>
            <person name="Donoso R.A."/>
            <person name="Cho K.H."/>
            <person name="Yoo J.A."/>
            <person name="Lee K."/>
            <person name="Yoon S.-H."/>
            <person name="Perez-Pantoja D."/>
            <person name="Moore E.R.B."/>
        </authorList>
    </citation>
    <scope>NUCLEOTIDE SEQUENCE [LARGE SCALE GENOMIC DNA]</scope>
    <source>
        <strain evidence="9">CCUG 49340</strain>
    </source>
</reference>
<feature type="domain" description="YetF C-terminal" evidence="7">
    <location>
        <begin position="86"/>
        <end position="156"/>
    </location>
</feature>
<dbReference type="RefSeq" id="WP_150987485.1">
    <property type="nucleotide sequence ID" value="NZ_CP062803.1"/>
</dbReference>
<evidence type="ECO:0000313" key="8">
    <source>
        <dbReference type="EMBL" id="QOT76357.1"/>
    </source>
</evidence>
<dbReference type="InterPro" id="IPR023090">
    <property type="entry name" value="UPF0702_alpha/beta_dom_sf"/>
</dbReference>
<proteinExistence type="inferred from homology"/>
<dbReference type="GO" id="GO:0005886">
    <property type="term" value="C:plasma membrane"/>
    <property type="evidence" value="ECO:0007669"/>
    <property type="project" value="UniProtKB-SubCell"/>
</dbReference>